<protein>
    <recommendedName>
        <fullName evidence="11">C2H2-type domain-containing protein</fullName>
    </recommendedName>
</protein>
<dbReference type="GO" id="GO:0006357">
    <property type="term" value="P:regulation of transcription by RNA polymerase II"/>
    <property type="evidence" value="ECO:0007669"/>
    <property type="project" value="TreeGrafter"/>
</dbReference>
<evidence type="ECO:0000256" key="10">
    <source>
        <dbReference type="SAM" id="SignalP"/>
    </source>
</evidence>
<keyword evidence="4 8" id="KW-0863">Zinc-finger</keyword>
<feature type="signal peptide" evidence="10">
    <location>
        <begin position="1"/>
        <end position="20"/>
    </location>
</feature>
<evidence type="ECO:0000256" key="8">
    <source>
        <dbReference type="PROSITE-ProRule" id="PRU00042"/>
    </source>
</evidence>
<dbReference type="GO" id="GO:0000978">
    <property type="term" value="F:RNA polymerase II cis-regulatory region sequence-specific DNA binding"/>
    <property type="evidence" value="ECO:0007669"/>
    <property type="project" value="TreeGrafter"/>
</dbReference>
<dbReference type="PROSITE" id="PS00028">
    <property type="entry name" value="ZINC_FINGER_C2H2_1"/>
    <property type="match status" value="4"/>
</dbReference>
<dbReference type="GO" id="GO:0005634">
    <property type="term" value="C:nucleus"/>
    <property type="evidence" value="ECO:0007669"/>
    <property type="project" value="UniProtKB-SubCell"/>
</dbReference>
<name>A0A182P623_9DIPT</name>
<feature type="domain" description="C2H2-type" evidence="11">
    <location>
        <begin position="314"/>
        <end position="341"/>
    </location>
</feature>
<keyword evidence="2" id="KW-0479">Metal-binding</keyword>
<feature type="domain" description="C2H2-type" evidence="11">
    <location>
        <begin position="371"/>
        <end position="398"/>
    </location>
</feature>
<reference evidence="12" key="2">
    <citation type="submission" date="2020-05" db="UniProtKB">
        <authorList>
            <consortium name="EnsemblMetazoa"/>
        </authorList>
    </citation>
    <scope>IDENTIFICATION</scope>
    <source>
        <strain evidence="12">Epiroticus2</strain>
    </source>
</reference>
<dbReference type="Gene3D" id="3.30.160.60">
    <property type="entry name" value="Classic Zinc Finger"/>
    <property type="match status" value="3"/>
</dbReference>
<dbReference type="STRING" id="199890.A0A182P623"/>
<keyword evidence="5" id="KW-0862">Zinc</keyword>
<keyword evidence="6" id="KW-0238">DNA-binding</keyword>
<evidence type="ECO:0000256" key="5">
    <source>
        <dbReference type="ARBA" id="ARBA00022833"/>
    </source>
</evidence>
<reference evidence="13" key="1">
    <citation type="submission" date="2013-03" db="EMBL/GenBank/DDBJ databases">
        <title>The Genome Sequence of Anopheles epiroticus epiroticus2.</title>
        <authorList>
            <consortium name="The Broad Institute Genomics Platform"/>
            <person name="Neafsey D.E."/>
            <person name="Howell P."/>
            <person name="Walker B."/>
            <person name="Young S.K."/>
            <person name="Zeng Q."/>
            <person name="Gargeya S."/>
            <person name="Fitzgerald M."/>
            <person name="Haas B."/>
            <person name="Abouelleil A."/>
            <person name="Allen A.W."/>
            <person name="Alvarado L."/>
            <person name="Arachchi H.M."/>
            <person name="Berlin A.M."/>
            <person name="Chapman S.B."/>
            <person name="Gainer-Dewar J."/>
            <person name="Goldberg J."/>
            <person name="Griggs A."/>
            <person name="Gujja S."/>
            <person name="Hansen M."/>
            <person name="Howarth C."/>
            <person name="Imamovic A."/>
            <person name="Ireland A."/>
            <person name="Larimer J."/>
            <person name="McCowan C."/>
            <person name="Murphy C."/>
            <person name="Pearson M."/>
            <person name="Poon T.W."/>
            <person name="Priest M."/>
            <person name="Roberts A."/>
            <person name="Saif S."/>
            <person name="Shea T."/>
            <person name="Sisk P."/>
            <person name="Sykes S."/>
            <person name="Wortman J."/>
            <person name="Nusbaum C."/>
            <person name="Birren B."/>
        </authorList>
    </citation>
    <scope>NUCLEOTIDE SEQUENCE [LARGE SCALE GENOMIC DNA]</scope>
    <source>
        <strain evidence="13">Epiroticus2</strain>
    </source>
</reference>
<keyword evidence="7" id="KW-0539">Nucleus</keyword>
<accession>A0A182P623</accession>
<feature type="compositionally biased region" description="Basic and acidic residues" evidence="9">
    <location>
        <begin position="257"/>
        <end position="270"/>
    </location>
</feature>
<feature type="domain" description="C2H2-type" evidence="11">
    <location>
        <begin position="285"/>
        <end position="313"/>
    </location>
</feature>
<dbReference type="Pfam" id="PF00096">
    <property type="entry name" value="zf-C2H2"/>
    <property type="match status" value="3"/>
</dbReference>
<feature type="compositionally biased region" description="Low complexity" evidence="9">
    <location>
        <begin position="241"/>
        <end position="253"/>
    </location>
</feature>
<feature type="region of interest" description="Disordered" evidence="9">
    <location>
        <begin position="194"/>
        <end position="278"/>
    </location>
</feature>
<keyword evidence="13" id="KW-1185">Reference proteome</keyword>
<evidence type="ECO:0000256" key="4">
    <source>
        <dbReference type="ARBA" id="ARBA00022771"/>
    </source>
</evidence>
<feature type="chain" id="PRO_5008130900" description="C2H2-type domain-containing protein" evidence="10">
    <location>
        <begin position="21"/>
        <end position="454"/>
    </location>
</feature>
<dbReference type="PANTHER" id="PTHR24404:SF106">
    <property type="entry name" value="C2H2-TYPE DOMAIN-CONTAINING PROTEIN"/>
    <property type="match status" value="1"/>
</dbReference>
<evidence type="ECO:0000256" key="2">
    <source>
        <dbReference type="ARBA" id="ARBA00022723"/>
    </source>
</evidence>
<proteinExistence type="predicted"/>
<dbReference type="Proteomes" id="UP000075885">
    <property type="component" value="Unassembled WGS sequence"/>
</dbReference>
<evidence type="ECO:0000256" key="1">
    <source>
        <dbReference type="ARBA" id="ARBA00004123"/>
    </source>
</evidence>
<dbReference type="PROSITE" id="PS50157">
    <property type="entry name" value="ZINC_FINGER_C2H2_2"/>
    <property type="match status" value="4"/>
</dbReference>
<dbReference type="GO" id="GO:0003700">
    <property type="term" value="F:DNA-binding transcription factor activity"/>
    <property type="evidence" value="ECO:0007669"/>
    <property type="project" value="TreeGrafter"/>
</dbReference>
<sequence length="454" mass="49526">MRRILSRCHITNILITIILTTIKQKIPTNGSRYVPNGYYTPNGRTSATDGGSPMSQQPSLYPSPPVQPHGGEETSYSKPYSSMLYMNGDHVPPPPTIGFASHTESTLSNLYGASLGGDHYQPYGLPAMGYEEVTPAYPTAGHPPMELPMGQAPKYDAWSTESAVLQPVLSPMGFPVISHAQSLAIKQEYASPTYISPSPSSMAGGSSIKTELMSDSSRSPPPPGLADQQLQGLAIPPPLPSSACSSPSLLPLPQTKQESKPNVKLEDTTGGKKATRNSNNYGDQYACPECRRTFARQCGLTQHTKWHHSGEKPFRCLTCGKCFSAQNALDDHLQRHTTTDKPYQCQQCPKAFFHKNDLRRHGFQHTGKAPHACRYCGKTFARKDHCHSHECSHERKIQRKERKVKGGGVTRDQGVHSVEILSGAPVTPSLDATTLTPVSEMGMHFLGVEHRIGA</sequence>
<evidence type="ECO:0000313" key="13">
    <source>
        <dbReference type="Proteomes" id="UP000075885"/>
    </source>
</evidence>
<dbReference type="FunFam" id="3.30.160.60:FF:001666">
    <property type="entry name" value="MDS1 and EVI1 complex locus"/>
    <property type="match status" value="1"/>
</dbReference>
<feature type="domain" description="C2H2-type" evidence="11">
    <location>
        <begin position="343"/>
        <end position="370"/>
    </location>
</feature>
<evidence type="ECO:0000256" key="3">
    <source>
        <dbReference type="ARBA" id="ARBA00022737"/>
    </source>
</evidence>
<dbReference type="SMART" id="SM00355">
    <property type="entry name" value="ZnF_C2H2"/>
    <property type="match status" value="4"/>
</dbReference>
<evidence type="ECO:0000256" key="6">
    <source>
        <dbReference type="ARBA" id="ARBA00023125"/>
    </source>
</evidence>
<dbReference type="SUPFAM" id="SSF57667">
    <property type="entry name" value="beta-beta-alpha zinc fingers"/>
    <property type="match status" value="3"/>
</dbReference>
<dbReference type="PANTHER" id="PTHR24404">
    <property type="entry name" value="ZINC FINGER PROTEIN"/>
    <property type="match status" value="1"/>
</dbReference>
<evidence type="ECO:0000259" key="11">
    <source>
        <dbReference type="PROSITE" id="PS50157"/>
    </source>
</evidence>
<organism evidence="12 13">
    <name type="scientific">Anopheles epiroticus</name>
    <dbReference type="NCBI Taxonomy" id="199890"/>
    <lineage>
        <taxon>Eukaryota</taxon>
        <taxon>Metazoa</taxon>
        <taxon>Ecdysozoa</taxon>
        <taxon>Arthropoda</taxon>
        <taxon>Hexapoda</taxon>
        <taxon>Insecta</taxon>
        <taxon>Pterygota</taxon>
        <taxon>Neoptera</taxon>
        <taxon>Endopterygota</taxon>
        <taxon>Diptera</taxon>
        <taxon>Nematocera</taxon>
        <taxon>Culicoidea</taxon>
        <taxon>Culicidae</taxon>
        <taxon>Anophelinae</taxon>
        <taxon>Anopheles</taxon>
    </lineage>
</organism>
<dbReference type="AlphaFoldDB" id="A0A182P623"/>
<dbReference type="GO" id="GO:0008270">
    <property type="term" value="F:zinc ion binding"/>
    <property type="evidence" value="ECO:0007669"/>
    <property type="project" value="UniProtKB-KW"/>
</dbReference>
<evidence type="ECO:0000256" key="7">
    <source>
        <dbReference type="ARBA" id="ARBA00023242"/>
    </source>
</evidence>
<dbReference type="InterPro" id="IPR050589">
    <property type="entry name" value="Ikaros_C2H2-ZF"/>
</dbReference>
<keyword evidence="3" id="KW-0677">Repeat</keyword>
<feature type="region of interest" description="Disordered" evidence="9">
    <location>
        <begin position="30"/>
        <end position="79"/>
    </location>
</feature>
<dbReference type="FunFam" id="3.30.160.60:FF:001004">
    <property type="entry name" value="Zinc finger protein 426"/>
    <property type="match status" value="1"/>
</dbReference>
<dbReference type="VEuPathDB" id="VectorBase:AEPI002366"/>
<feature type="compositionally biased region" description="Low complexity" evidence="9">
    <location>
        <begin position="196"/>
        <end position="207"/>
    </location>
</feature>
<evidence type="ECO:0000313" key="12">
    <source>
        <dbReference type="EnsemblMetazoa" id="AEPI002366-PA"/>
    </source>
</evidence>
<comment type="subcellular location">
    <subcellularLocation>
        <location evidence="1">Nucleus</location>
    </subcellularLocation>
</comment>
<feature type="compositionally biased region" description="Polar residues" evidence="9">
    <location>
        <begin position="42"/>
        <end position="60"/>
    </location>
</feature>
<dbReference type="InterPro" id="IPR036236">
    <property type="entry name" value="Znf_C2H2_sf"/>
</dbReference>
<dbReference type="InterPro" id="IPR013087">
    <property type="entry name" value="Znf_C2H2_type"/>
</dbReference>
<evidence type="ECO:0000256" key="9">
    <source>
        <dbReference type="SAM" id="MobiDB-lite"/>
    </source>
</evidence>
<keyword evidence="10" id="KW-0732">Signal</keyword>
<dbReference type="EnsemblMetazoa" id="AEPI002366-RA">
    <property type="protein sequence ID" value="AEPI002366-PA"/>
    <property type="gene ID" value="AEPI002366"/>
</dbReference>